<sequence>MKTALHAALAALILTGSAAPAGPGSDFAAFAAAIGATARERAREAAARPAAPALPLDIEDPLSFELEQFSVEALLMSRRIDEAGGPIDLRCIFRGMSADATARLDALNAAETAAQQAHIYTDLAALMADASEIAPAVDDEAALDGVELPASCPALSGGQN</sequence>
<gene>
    <name evidence="2" type="ORF">C7435_0414</name>
</gene>
<comment type="caution">
    <text evidence="2">The sequence shown here is derived from an EMBL/GenBank/DDBJ whole genome shotgun (WGS) entry which is preliminary data.</text>
</comment>
<protein>
    <submittedName>
        <fullName evidence="2">Uncharacterized protein</fullName>
    </submittedName>
</protein>
<reference evidence="2 3" key="1">
    <citation type="submission" date="2018-10" db="EMBL/GenBank/DDBJ databases">
        <title>Genomic Encyclopedia of Type Strains, Phase IV (KMG-IV): sequencing the most valuable type-strain genomes for metagenomic binning, comparative biology and taxonomic classification.</title>
        <authorList>
            <person name="Goeker M."/>
        </authorList>
    </citation>
    <scope>NUCLEOTIDE SEQUENCE [LARGE SCALE GENOMIC DNA]</scope>
    <source>
        <strain evidence="2 3">DSM 4734</strain>
    </source>
</reference>
<evidence type="ECO:0000313" key="2">
    <source>
        <dbReference type="EMBL" id="RKR03971.1"/>
    </source>
</evidence>
<dbReference type="RefSeq" id="WP_121209832.1">
    <property type="nucleotide sequence ID" value="NZ_RBIM01000001.1"/>
</dbReference>
<keyword evidence="1" id="KW-0732">Signal</keyword>
<feature type="signal peptide" evidence="1">
    <location>
        <begin position="1"/>
        <end position="21"/>
    </location>
</feature>
<organism evidence="2 3">
    <name type="scientific">Maricaulis maris</name>
    <dbReference type="NCBI Taxonomy" id="74318"/>
    <lineage>
        <taxon>Bacteria</taxon>
        <taxon>Pseudomonadati</taxon>
        <taxon>Pseudomonadota</taxon>
        <taxon>Alphaproteobacteria</taxon>
        <taxon>Maricaulales</taxon>
        <taxon>Maricaulaceae</taxon>
        <taxon>Maricaulis</taxon>
    </lineage>
</organism>
<proteinExistence type="predicted"/>
<name>A0A495DNX1_9PROT</name>
<dbReference type="EMBL" id="RBIM01000001">
    <property type="protein sequence ID" value="RKR03971.1"/>
    <property type="molecule type" value="Genomic_DNA"/>
</dbReference>
<evidence type="ECO:0000313" key="3">
    <source>
        <dbReference type="Proteomes" id="UP000273675"/>
    </source>
</evidence>
<evidence type="ECO:0000256" key="1">
    <source>
        <dbReference type="SAM" id="SignalP"/>
    </source>
</evidence>
<dbReference type="Proteomes" id="UP000273675">
    <property type="component" value="Unassembled WGS sequence"/>
</dbReference>
<accession>A0A495DNX1</accession>
<dbReference type="OrthoDB" id="7632609at2"/>
<dbReference type="AlphaFoldDB" id="A0A495DNX1"/>
<feature type="chain" id="PRO_5019844667" evidence="1">
    <location>
        <begin position="22"/>
        <end position="160"/>
    </location>
</feature>